<dbReference type="InterPro" id="IPR001497">
    <property type="entry name" value="MethylDNA_cys_MeTrfase_AS"/>
</dbReference>
<comment type="miscellaneous">
    <text evidence="8">This enzyme catalyzes only one turnover and therefore is not strictly catalytic. According to one definition, an enzyme is a biocatalyst that acts repeatedly and over many reaction cycles.</text>
</comment>
<evidence type="ECO:0000256" key="2">
    <source>
        <dbReference type="ARBA" id="ARBA00022490"/>
    </source>
</evidence>
<name>A0ABQ2F3D9_9MICO</name>
<evidence type="ECO:0000256" key="6">
    <source>
        <dbReference type="ARBA" id="ARBA00023204"/>
    </source>
</evidence>
<dbReference type="PANTHER" id="PTHR10815">
    <property type="entry name" value="METHYLATED-DNA--PROTEIN-CYSTEINE METHYLTRANSFERASE"/>
    <property type="match status" value="1"/>
</dbReference>
<evidence type="ECO:0000256" key="4">
    <source>
        <dbReference type="ARBA" id="ARBA00022679"/>
    </source>
</evidence>
<dbReference type="Pfam" id="PF02870">
    <property type="entry name" value="Methyltransf_1N"/>
    <property type="match status" value="1"/>
</dbReference>
<dbReference type="InterPro" id="IPR036631">
    <property type="entry name" value="MGMT_N_sf"/>
</dbReference>
<dbReference type="RefSeq" id="WP_022920922.1">
    <property type="nucleotide sequence ID" value="NZ_BMLB01000001.1"/>
</dbReference>
<dbReference type="InterPro" id="IPR023546">
    <property type="entry name" value="MGMT"/>
</dbReference>
<feature type="domain" description="Methylguanine DNA methyltransferase ribonuclease-like" evidence="10">
    <location>
        <begin position="22"/>
        <end position="90"/>
    </location>
</feature>
<comment type="similarity">
    <text evidence="8">Belongs to the MGMT family.</text>
</comment>
<organism evidence="11 12">
    <name type="scientific">Ornithinimicrobium pekingense</name>
    <dbReference type="NCBI Taxonomy" id="384677"/>
    <lineage>
        <taxon>Bacteria</taxon>
        <taxon>Bacillati</taxon>
        <taxon>Actinomycetota</taxon>
        <taxon>Actinomycetes</taxon>
        <taxon>Micrococcales</taxon>
        <taxon>Ornithinimicrobiaceae</taxon>
        <taxon>Ornithinimicrobium</taxon>
    </lineage>
</organism>
<comment type="catalytic activity">
    <reaction evidence="7 8">
        <text>a 6-O-methyl-2'-deoxyguanosine in DNA + L-cysteinyl-[protein] = S-methyl-L-cysteinyl-[protein] + a 2'-deoxyguanosine in DNA</text>
        <dbReference type="Rhea" id="RHEA:24000"/>
        <dbReference type="Rhea" id="RHEA-COMP:10131"/>
        <dbReference type="Rhea" id="RHEA-COMP:10132"/>
        <dbReference type="Rhea" id="RHEA-COMP:11367"/>
        <dbReference type="Rhea" id="RHEA-COMP:11368"/>
        <dbReference type="ChEBI" id="CHEBI:29950"/>
        <dbReference type="ChEBI" id="CHEBI:82612"/>
        <dbReference type="ChEBI" id="CHEBI:85445"/>
        <dbReference type="ChEBI" id="CHEBI:85448"/>
        <dbReference type="EC" id="2.1.1.63"/>
    </reaction>
</comment>
<keyword evidence="4 8" id="KW-0808">Transferase</keyword>
<dbReference type="GO" id="GO:0008168">
    <property type="term" value="F:methyltransferase activity"/>
    <property type="evidence" value="ECO:0007669"/>
    <property type="project" value="UniProtKB-KW"/>
</dbReference>
<evidence type="ECO:0000313" key="12">
    <source>
        <dbReference type="Proteomes" id="UP000662111"/>
    </source>
</evidence>
<evidence type="ECO:0000256" key="5">
    <source>
        <dbReference type="ARBA" id="ARBA00022763"/>
    </source>
</evidence>
<sequence length="182" mass="19211">MTDDIPTTTHGAAPTDQRTHVVVDSPAGPLTLVSDGTHLAGVYFTGHRHAPADLGTEVAVEEAPAVLRAAAEQLGEYFAGTRTEFDLPVAPAGTDFQRRVWALLRQIPYGQTWSYGQLAARLGQPGASRAVGLANGRNPVSIVVPCHRVVGSTGAITGYGGGVERKQLLLDLERRATSDALF</sequence>
<evidence type="ECO:0000259" key="10">
    <source>
        <dbReference type="Pfam" id="PF02870"/>
    </source>
</evidence>
<evidence type="ECO:0000256" key="8">
    <source>
        <dbReference type="HAMAP-Rule" id="MF_00772"/>
    </source>
</evidence>
<dbReference type="GO" id="GO:0032259">
    <property type="term" value="P:methylation"/>
    <property type="evidence" value="ECO:0007669"/>
    <property type="project" value="UniProtKB-KW"/>
</dbReference>
<dbReference type="SUPFAM" id="SSF53155">
    <property type="entry name" value="Methylated DNA-protein cysteine methyltransferase domain"/>
    <property type="match status" value="1"/>
</dbReference>
<dbReference type="NCBIfam" id="TIGR00589">
    <property type="entry name" value="ogt"/>
    <property type="match status" value="1"/>
</dbReference>
<keyword evidence="5 8" id="KW-0227">DNA damage</keyword>
<dbReference type="CDD" id="cd06445">
    <property type="entry name" value="ATase"/>
    <property type="match status" value="1"/>
</dbReference>
<dbReference type="EC" id="2.1.1.63" evidence="8"/>
<comment type="function">
    <text evidence="8">Involved in the cellular defense against the biological effects of O6-methylguanine (O6-MeG) and O4-methylthymine (O4-MeT) in DNA. Repairs the methylated nucleobase in DNA by stoichiometrically transferring the methyl group to a cysteine residue in the enzyme. This is a suicide reaction: the enzyme is irreversibly inactivated.</text>
</comment>
<accession>A0ABQ2F3D9</accession>
<dbReference type="SUPFAM" id="SSF46767">
    <property type="entry name" value="Methylated DNA-protein cysteine methyltransferase, C-terminal domain"/>
    <property type="match status" value="1"/>
</dbReference>
<dbReference type="EMBL" id="BMLB01000001">
    <property type="protein sequence ID" value="GGK58073.1"/>
    <property type="molecule type" value="Genomic_DNA"/>
</dbReference>
<protein>
    <recommendedName>
        <fullName evidence="8">Methylated-DNA--protein-cysteine methyltransferase</fullName>
        <ecNumber evidence="8">2.1.1.63</ecNumber>
    </recommendedName>
    <alternativeName>
        <fullName evidence="8">6-O-methylguanine-DNA methyltransferase</fullName>
        <shortName evidence="8">MGMT</shortName>
    </alternativeName>
    <alternativeName>
        <fullName evidence="8">O-6-methylguanine-DNA-alkyltransferase</fullName>
    </alternativeName>
</protein>
<feature type="active site" description="Nucleophile; methyl group acceptor" evidence="8">
    <location>
        <position position="146"/>
    </location>
</feature>
<dbReference type="Gene3D" id="1.10.10.10">
    <property type="entry name" value="Winged helix-like DNA-binding domain superfamily/Winged helix DNA-binding domain"/>
    <property type="match status" value="1"/>
</dbReference>
<reference evidence="12" key="1">
    <citation type="journal article" date="2019" name="Int. J. Syst. Evol. Microbiol.">
        <title>The Global Catalogue of Microorganisms (GCM) 10K type strain sequencing project: providing services to taxonomists for standard genome sequencing and annotation.</title>
        <authorList>
            <consortium name="The Broad Institute Genomics Platform"/>
            <consortium name="The Broad Institute Genome Sequencing Center for Infectious Disease"/>
            <person name="Wu L."/>
            <person name="Ma J."/>
        </authorList>
    </citation>
    <scope>NUCLEOTIDE SEQUENCE [LARGE SCALE GENOMIC DNA]</scope>
    <source>
        <strain evidence="12">CGMCC 1.5362</strain>
    </source>
</reference>
<dbReference type="InterPro" id="IPR014048">
    <property type="entry name" value="MethylDNA_cys_MeTrfase_DNA-bd"/>
</dbReference>
<dbReference type="PANTHER" id="PTHR10815:SF5">
    <property type="entry name" value="METHYLATED-DNA--PROTEIN-CYSTEINE METHYLTRANSFERASE"/>
    <property type="match status" value="1"/>
</dbReference>
<feature type="domain" description="Methylated-DNA-[protein]-cysteine S-methyltransferase DNA binding" evidence="9">
    <location>
        <begin position="95"/>
        <end position="174"/>
    </location>
</feature>
<gene>
    <name evidence="11" type="primary">ogt</name>
    <name evidence="11" type="ORF">GCM10011509_03110</name>
</gene>
<dbReference type="HAMAP" id="MF_00772">
    <property type="entry name" value="OGT"/>
    <property type="match status" value="1"/>
</dbReference>
<comment type="catalytic activity">
    <reaction evidence="1 8">
        <text>a 4-O-methyl-thymidine in DNA + L-cysteinyl-[protein] = a thymidine in DNA + S-methyl-L-cysteinyl-[protein]</text>
        <dbReference type="Rhea" id="RHEA:53428"/>
        <dbReference type="Rhea" id="RHEA-COMP:10131"/>
        <dbReference type="Rhea" id="RHEA-COMP:10132"/>
        <dbReference type="Rhea" id="RHEA-COMP:13555"/>
        <dbReference type="Rhea" id="RHEA-COMP:13556"/>
        <dbReference type="ChEBI" id="CHEBI:29950"/>
        <dbReference type="ChEBI" id="CHEBI:82612"/>
        <dbReference type="ChEBI" id="CHEBI:137386"/>
        <dbReference type="ChEBI" id="CHEBI:137387"/>
        <dbReference type="EC" id="2.1.1.63"/>
    </reaction>
</comment>
<evidence type="ECO:0000256" key="1">
    <source>
        <dbReference type="ARBA" id="ARBA00001286"/>
    </source>
</evidence>
<dbReference type="Gene3D" id="3.30.160.70">
    <property type="entry name" value="Methylated DNA-protein cysteine methyltransferase domain"/>
    <property type="match status" value="1"/>
</dbReference>
<dbReference type="InterPro" id="IPR036217">
    <property type="entry name" value="MethylDNA_cys_MeTrfase_DNAb"/>
</dbReference>
<dbReference type="Pfam" id="PF01035">
    <property type="entry name" value="DNA_binding_1"/>
    <property type="match status" value="1"/>
</dbReference>
<keyword evidence="6 8" id="KW-0234">DNA repair</keyword>
<keyword evidence="3 8" id="KW-0489">Methyltransferase</keyword>
<evidence type="ECO:0000256" key="7">
    <source>
        <dbReference type="ARBA" id="ARBA00049348"/>
    </source>
</evidence>
<dbReference type="PROSITE" id="PS00374">
    <property type="entry name" value="MGMT"/>
    <property type="match status" value="1"/>
</dbReference>
<dbReference type="Proteomes" id="UP000662111">
    <property type="component" value="Unassembled WGS sequence"/>
</dbReference>
<keyword evidence="12" id="KW-1185">Reference proteome</keyword>
<comment type="subcellular location">
    <subcellularLocation>
        <location evidence="8">Cytoplasm</location>
    </subcellularLocation>
</comment>
<comment type="caution">
    <text evidence="11">The sequence shown here is derived from an EMBL/GenBank/DDBJ whole genome shotgun (WGS) entry which is preliminary data.</text>
</comment>
<dbReference type="InterPro" id="IPR036388">
    <property type="entry name" value="WH-like_DNA-bd_sf"/>
</dbReference>
<evidence type="ECO:0000259" key="9">
    <source>
        <dbReference type="Pfam" id="PF01035"/>
    </source>
</evidence>
<evidence type="ECO:0000256" key="3">
    <source>
        <dbReference type="ARBA" id="ARBA00022603"/>
    </source>
</evidence>
<keyword evidence="2 8" id="KW-0963">Cytoplasm</keyword>
<dbReference type="InterPro" id="IPR008332">
    <property type="entry name" value="MethylG_MeTrfase_N"/>
</dbReference>
<proteinExistence type="inferred from homology"/>
<evidence type="ECO:0000313" key="11">
    <source>
        <dbReference type="EMBL" id="GGK58073.1"/>
    </source>
</evidence>